<evidence type="ECO:0000313" key="2">
    <source>
        <dbReference type="Proteomes" id="UP000821865"/>
    </source>
</evidence>
<keyword evidence="2" id="KW-1185">Reference proteome</keyword>
<dbReference type="Proteomes" id="UP000821865">
    <property type="component" value="Chromosome 7"/>
</dbReference>
<organism evidence="1 2">
    <name type="scientific">Dermacentor silvarum</name>
    <name type="common">Tick</name>
    <dbReference type="NCBI Taxonomy" id="543639"/>
    <lineage>
        <taxon>Eukaryota</taxon>
        <taxon>Metazoa</taxon>
        <taxon>Ecdysozoa</taxon>
        <taxon>Arthropoda</taxon>
        <taxon>Chelicerata</taxon>
        <taxon>Arachnida</taxon>
        <taxon>Acari</taxon>
        <taxon>Parasitiformes</taxon>
        <taxon>Ixodida</taxon>
        <taxon>Ixodoidea</taxon>
        <taxon>Ixodidae</taxon>
        <taxon>Rhipicephalinae</taxon>
        <taxon>Dermacentor</taxon>
    </lineage>
</organism>
<dbReference type="EMBL" id="CM023476">
    <property type="protein sequence ID" value="KAH7941794.1"/>
    <property type="molecule type" value="Genomic_DNA"/>
</dbReference>
<evidence type="ECO:0000313" key="1">
    <source>
        <dbReference type="EMBL" id="KAH7941794.1"/>
    </source>
</evidence>
<accession>A0ACB8CGD4</accession>
<sequence length="621" mass="69689">MASAPNIKFLQANMDHTRDATKLLVDYMTREGFAFAIVSDPYTRDDSIPNVPHSLTTFHAPVAPRVVLLARAPGFDLFPLYVSQHVVAVGCECAGQAFIVIATYAPPHRPIDPILDELNQCFSRYSSSNVILAGDFNAKHALWGPPPGDPRGVQLVQFACANDLCILNSPDSPPTFETPYAHSWIDVTLASVPLTRNGYLWSVSDADTLSDHRYLVFSFLGTTCAPSKRLTNFARCQILESLRRSVWFAHIAHCEFSSGLVLDLIVNKFYYLYDALHRANLRTVKARGPRANAWWTPELAVERSRVRALRRRMQGTRDPDLRGVFRQQYARASAIYKRNIRSAKASFDKTLCDELTRKHLFGQPFKLAFDKLRPATHLPPLEGVDGVATSSVLGSAALLLRTHVATDNPAGDSDLHRCIRRVVGAAYPRVPDDLPFTPTEIEHAVFLGNPRAAPGLDGLTAMFIRNLFRLHPHFFFSIFNAALKLGHFPSRWKAGKIIFIPKPGRPPNQPSAYRPIVMNSLFGKILERLLNSRLYYFLHSRKLLHPRQFGFTHARSAPLALYALRQRLFALKGNRTPAVLISLDFTGAFDSVWHDAVLFFLRKHQCPSNVYFLPPVLPHGP</sequence>
<comment type="caution">
    <text evidence="1">The sequence shown here is derived from an EMBL/GenBank/DDBJ whole genome shotgun (WGS) entry which is preliminary data.</text>
</comment>
<proteinExistence type="predicted"/>
<gene>
    <name evidence="1" type="ORF">HPB49_017582</name>
</gene>
<protein>
    <submittedName>
        <fullName evidence="1">Uncharacterized protein</fullName>
    </submittedName>
</protein>
<name>A0ACB8CGD4_DERSI</name>
<reference evidence="1" key="1">
    <citation type="submission" date="2020-05" db="EMBL/GenBank/DDBJ databases">
        <title>Large-scale comparative analyses of tick genomes elucidate their genetic diversity and vector capacities.</title>
        <authorList>
            <person name="Jia N."/>
            <person name="Wang J."/>
            <person name="Shi W."/>
            <person name="Du L."/>
            <person name="Sun Y."/>
            <person name="Zhan W."/>
            <person name="Jiang J."/>
            <person name="Wang Q."/>
            <person name="Zhang B."/>
            <person name="Ji P."/>
            <person name="Sakyi L.B."/>
            <person name="Cui X."/>
            <person name="Yuan T."/>
            <person name="Jiang B."/>
            <person name="Yang W."/>
            <person name="Lam T.T.-Y."/>
            <person name="Chang Q."/>
            <person name="Ding S."/>
            <person name="Wang X."/>
            <person name="Zhu J."/>
            <person name="Ruan X."/>
            <person name="Zhao L."/>
            <person name="Wei J."/>
            <person name="Que T."/>
            <person name="Du C."/>
            <person name="Cheng J."/>
            <person name="Dai P."/>
            <person name="Han X."/>
            <person name="Huang E."/>
            <person name="Gao Y."/>
            <person name="Liu J."/>
            <person name="Shao H."/>
            <person name="Ye R."/>
            <person name="Li L."/>
            <person name="Wei W."/>
            <person name="Wang X."/>
            <person name="Wang C."/>
            <person name="Yang T."/>
            <person name="Huo Q."/>
            <person name="Li W."/>
            <person name="Guo W."/>
            <person name="Chen H."/>
            <person name="Zhou L."/>
            <person name="Ni X."/>
            <person name="Tian J."/>
            <person name="Zhou Y."/>
            <person name="Sheng Y."/>
            <person name="Liu T."/>
            <person name="Pan Y."/>
            <person name="Xia L."/>
            <person name="Li J."/>
            <person name="Zhao F."/>
            <person name="Cao W."/>
        </authorList>
    </citation>
    <scope>NUCLEOTIDE SEQUENCE</scope>
    <source>
        <strain evidence="1">Dsil-2018</strain>
    </source>
</reference>